<evidence type="ECO:0000256" key="2">
    <source>
        <dbReference type="ARBA" id="ARBA00022679"/>
    </source>
</evidence>
<dbReference type="OrthoDB" id="503519at2"/>
<dbReference type="PANTHER" id="PTHR12526">
    <property type="entry name" value="GLYCOSYLTRANSFERASE"/>
    <property type="match status" value="1"/>
</dbReference>
<feature type="domain" description="Glycosyl transferase family 1" evidence="3">
    <location>
        <begin position="194"/>
        <end position="341"/>
    </location>
</feature>
<dbReference type="PANTHER" id="PTHR12526:SF510">
    <property type="entry name" value="D-INOSITOL 3-PHOSPHATE GLYCOSYLTRANSFERASE"/>
    <property type="match status" value="1"/>
</dbReference>
<dbReference type="EMBL" id="JJML01000028">
    <property type="protein sequence ID" value="KGF72369.1"/>
    <property type="molecule type" value="Genomic_DNA"/>
</dbReference>
<proteinExistence type="predicted"/>
<evidence type="ECO:0000256" key="1">
    <source>
        <dbReference type="ARBA" id="ARBA00022676"/>
    </source>
</evidence>
<organism evidence="5 6">
    <name type="scientific">Neosynechococcus sphagnicola sy1</name>
    <dbReference type="NCBI Taxonomy" id="1497020"/>
    <lineage>
        <taxon>Bacteria</taxon>
        <taxon>Bacillati</taxon>
        <taxon>Cyanobacteriota</taxon>
        <taxon>Cyanophyceae</taxon>
        <taxon>Neosynechococcales</taxon>
        <taxon>Neosynechococcaceae</taxon>
        <taxon>Neosynechococcus</taxon>
    </lineage>
</organism>
<evidence type="ECO:0008006" key="7">
    <source>
        <dbReference type="Google" id="ProtNLM"/>
    </source>
</evidence>
<evidence type="ECO:0000259" key="3">
    <source>
        <dbReference type="Pfam" id="PF00534"/>
    </source>
</evidence>
<name>A0A098TJI5_9CYAN</name>
<dbReference type="Pfam" id="PF13439">
    <property type="entry name" value="Glyco_transf_4"/>
    <property type="match status" value="1"/>
</dbReference>
<dbReference type="CDD" id="cd03820">
    <property type="entry name" value="GT4_AmsD-like"/>
    <property type="match status" value="1"/>
</dbReference>
<dbReference type="SUPFAM" id="SSF53756">
    <property type="entry name" value="UDP-Glycosyltransferase/glycogen phosphorylase"/>
    <property type="match status" value="1"/>
</dbReference>
<protein>
    <recommendedName>
        <fullName evidence="7">Group 1 glycosyl transferase</fullName>
    </recommendedName>
</protein>
<keyword evidence="1" id="KW-0328">Glycosyltransferase</keyword>
<dbReference type="Pfam" id="PF00534">
    <property type="entry name" value="Glycos_transf_1"/>
    <property type="match status" value="1"/>
</dbReference>
<dbReference type="Proteomes" id="UP000030170">
    <property type="component" value="Unassembled WGS sequence"/>
</dbReference>
<feature type="domain" description="Glycosyltransferase subfamily 4-like N-terminal" evidence="4">
    <location>
        <begin position="13"/>
        <end position="172"/>
    </location>
</feature>
<comment type="caution">
    <text evidence="5">The sequence shown here is derived from an EMBL/GenBank/DDBJ whole genome shotgun (WGS) entry which is preliminary data.</text>
</comment>
<keyword evidence="2" id="KW-0808">Transferase</keyword>
<keyword evidence="6" id="KW-1185">Reference proteome</keyword>
<dbReference type="InterPro" id="IPR001296">
    <property type="entry name" value="Glyco_trans_1"/>
</dbReference>
<accession>A0A098TJI5</accession>
<evidence type="ECO:0000259" key="4">
    <source>
        <dbReference type="Pfam" id="PF13439"/>
    </source>
</evidence>
<dbReference type="AlphaFoldDB" id="A0A098TJI5"/>
<evidence type="ECO:0000313" key="6">
    <source>
        <dbReference type="Proteomes" id="UP000030170"/>
    </source>
</evidence>
<dbReference type="STRING" id="1497020.DO97_09145"/>
<dbReference type="InterPro" id="IPR028098">
    <property type="entry name" value="Glyco_trans_4-like_N"/>
</dbReference>
<dbReference type="GO" id="GO:0016757">
    <property type="term" value="F:glycosyltransferase activity"/>
    <property type="evidence" value="ECO:0007669"/>
    <property type="project" value="UniProtKB-KW"/>
</dbReference>
<sequence length="379" mass="41374">MRVTLIIASMGAGGAERVLAILANAWVAQQWQVTLLTLDSGDSPPFYDLDPQIQRRSLATSGPSVTLWQAIGQNCHRLWTLRRAIADSRPDVVISFIDQVNILTLIATRFLAIPVIVTERTDPNCHVIGKTWELLRRCTYPWADQIVVQSLTVKQYFPPRLQSRIRVIPNPVLAPRIDAGSGKFHRDAPSGRSLIAMGRLGPEKGYDLLLQAFAQVCDRHPEWTLKILGEGSLRGDLEALGDRLGIGEQVHFLGLVKQPYGWLQQADVFVMASRYEGFPNALCEAMACGLAVIATDCPSGPRAIIRPGVDGILVPSEDVEALAAAMHHLMSDPIARQKLSALAPEVLTRFSLKTVLGLWESAIASVISGAGLNSKQSNP</sequence>
<reference evidence="5 6" key="1">
    <citation type="journal article" date="2014" name="Mol. Ecol.">
        <title>Evolution of Synechococcus.</title>
        <authorList>
            <person name="Dvorak P."/>
            <person name="Casamatta D."/>
            <person name="Hasler P."/>
            <person name="Poulickova A."/>
            <person name="Ondrej V."/>
            <person name="Sanges R."/>
        </authorList>
    </citation>
    <scope>NUCLEOTIDE SEQUENCE [LARGE SCALE GENOMIC DNA]</scope>
    <source>
        <strain evidence="5 6">CAUP A 1101</strain>
    </source>
</reference>
<dbReference type="Gene3D" id="3.40.50.2000">
    <property type="entry name" value="Glycogen Phosphorylase B"/>
    <property type="match status" value="2"/>
</dbReference>
<gene>
    <name evidence="5" type="ORF">DO97_09145</name>
</gene>
<evidence type="ECO:0000313" key="5">
    <source>
        <dbReference type="EMBL" id="KGF72369.1"/>
    </source>
</evidence>